<dbReference type="PIRSF" id="PIRSF001363">
    <property type="entry name" value="Malate_synth"/>
    <property type="match status" value="1"/>
</dbReference>
<dbReference type="InterPro" id="IPR001465">
    <property type="entry name" value="Malate_synthase_TIM"/>
</dbReference>
<dbReference type="InterPro" id="IPR046363">
    <property type="entry name" value="MS_N_TIM-barrel_dom"/>
</dbReference>
<evidence type="ECO:0000256" key="7">
    <source>
        <dbReference type="RuleBase" id="RU000555"/>
    </source>
</evidence>
<feature type="domain" description="Malate synthase C-terminal" evidence="11">
    <location>
        <begin position="453"/>
        <end position="563"/>
    </location>
</feature>
<comment type="catalytic activity">
    <reaction evidence="6 7">
        <text>glyoxylate + acetyl-CoA + H2O = (S)-malate + CoA + H(+)</text>
        <dbReference type="Rhea" id="RHEA:18181"/>
        <dbReference type="ChEBI" id="CHEBI:15377"/>
        <dbReference type="ChEBI" id="CHEBI:15378"/>
        <dbReference type="ChEBI" id="CHEBI:15589"/>
        <dbReference type="ChEBI" id="CHEBI:36655"/>
        <dbReference type="ChEBI" id="CHEBI:57287"/>
        <dbReference type="ChEBI" id="CHEBI:57288"/>
        <dbReference type="EC" id="2.3.3.9"/>
    </reaction>
</comment>
<dbReference type="PANTHER" id="PTHR42902">
    <property type="entry name" value="MALATE SYNTHASE"/>
    <property type="match status" value="1"/>
</dbReference>
<dbReference type="CDD" id="cd00727">
    <property type="entry name" value="malate_synt_A"/>
    <property type="match status" value="1"/>
</dbReference>
<dbReference type="Pfam" id="PF20659">
    <property type="entry name" value="MS_C"/>
    <property type="match status" value="1"/>
</dbReference>
<dbReference type="Proteomes" id="UP001263371">
    <property type="component" value="Unassembled WGS sequence"/>
</dbReference>
<feature type="region of interest" description="Disordered" evidence="8">
    <location>
        <begin position="1"/>
        <end position="38"/>
    </location>
</feature>
<comment type="caution">
    <text evidence="12">The sequence shown here is derived from an EMBL/GenBank/DDBJ whole genome shotgun (WGS) entry which is preliminary data.</text>
</comment>
<evidence type="ECO:0000256" key="5">
    <source>
        <dbReference type="ARBA" id="ARBA00022679"/>
    </source>
</evidence>
<evidence type="ECO:0000313" key="13">
    <source>
        <dbReference type="Proteomes" id="UP001263371"/>
    </source>
</evidence>
<dbReference type="SUPFAM" id="SSF51645">
    <property type="entry name" value="Malate synthase G"/>
    <property type="match status" value="1"/>
</dbReference>
<accession>A0ABU3T902</accession>
<keyword evidence="12" id="KW-0012">Acyltransferase</keyword>
<dbReference type="Gene3D" id="1.20.1220.12">
    <property type="entry name" value="Malate synthase, domain III"/>
    <property type="match status" value="1"/>
</dbReference>
<dbReference type="GO" id="GO:0004474">
    <property type="term" value="F:malate synthase activity"/>
    <property type="evidence" value="ECO:0007669"/>
    <property type="project" value="UniProtKB-EC"/>
</dbReference>
<dbReference type="PANTHER" id="PTHR42902:SF1">
    <property type="entry name" value="MALATE SYNTHASE 1-RELATED"/>
    <property type="match status" value="1"/>
</dbReference>
<evidence type="ECO:0000256" key="3">
    <source>
        <dbReference type="ARBA" id="ARBA00022435"/>
    </source>
</evidence>
<keyword evidence="5 7" id="KW-0808">Transferase</keyword>
<feature type="compositionally biased region" description="Low complexity" evidence="8">
    <location>
        <begin position="12"/>
        <end position="26"/>
    </location>
</feature>
<evidence type="ECO:0000313" key="12">
    <source>
        <dbReference type="EMBL" id="MDU0367843.1"/>
    </source>
</evidence>
<protein>
    <recommendedName>
        <fullName evidence="2 7">Malate synthase</fullName>
        <ecNumber evidence="2 7">2.3.3.9</ecNumber>
    </recommendedName>
</protein>
<dbReference type="NCBIfam" id="TIGR01344">
    <property type="entry name" value="malate_syn_A"/>
    <property type="match status" value="1"/>
</dbReference>
<comment type="similarity">
    <text evidence="1 7">Belongs to the malate synthase family.</text>
</comment>
<evidence type="ECO:0000256" key="1">
    <source>
        <dbReference type="ARBA" id="ARBA00006394"/>
    </source>
</evidence>
<gene>
    <name evidence="12" type="primary">aceB</name>
    <name evidence="12" type="ORF">RWH45_11510</name>
</gene>
<feature type="domain" description="Malate synthase N-terminal" evidence="10">
    <location>
        <begin position="51"/>
        <end position="102"/>
    </location>
</feature>
<evidence type="ECO:0000259" key="9">
    <source>
        <dbReference type="Pfam" id="PF01274"/>
    </source>
</evidence>
<evidence type="ECO:0000256" key="4">
    <source>
        <dbReference type="ARBA" id="ARBA00022532"/>
    </source>
</evidence>
<dbReference type="Pfam" id="PF01274">
    <property type="entry name" value="MS_TIM-barrel"/>
    <property type="match status" value="1"/>
</dbReference>
<dbReference type="InterPro" id="IPR044856">
    <property type="entry name" value="Malate_synth_C_sf"/>
</dbReference>
<dbReference type="Gene3D" id="3.20.20.360">
    <property type="entry name" value="Malate synthase, domain 3"/>
    <property type="match status" value="1"/>
</dbReference>
<dbReference type="EC" id="2.3.3.9" evidence="2 7"/>
<evidence type="ECO:0000256" key="8">
    <source>
        <dbReference type="SAM" id="MobiDB-lite"/>
    </source>
</evidence>
<evidence type="ECO:0000256" key="6">
    <source>
        <dbReference type="ARBA" id="ARBA00047918"/>
    </source>
</evidence>
<proteinExistence type="inferred from homology"/>
<evidence type="ECO:0000259" key="11">
    <source>
        <dbReference type="Pfam" id="PF20659"/>
    </source>
</evidence>
<dbReference type="Pfam" id="PF20656">
    <property type="entry name" value="MS_N"/>
    <property type="match status" value="1"/>
</dbReference>
<sequence length="567" mass="62916">MTLIDTSPPPTTATSLITTTGARTTTEGSRMPSPPASIPHLRLERSLEGRDAEILTPAALAFVTELHDRFARRRHDRLAARLRRRFEIGTGDDPHFRADTAHIRDDPSWRVAGAGPGLEDRRVEITGPTDPKMTINALNSGARVWLADQEDATSPTWRNVIGGQLSLFDAIRGQLSFTSPEGKRYEVTAERTPTIVMRPRGWHLPEKHVTFIDRAGRELPASGSLVDYGLYVFHNAHALIAAGRGPYFYLPKIESAEEARLWDDVFSFTEERLGLAHGTIRATVLIETLPAAFEMEEILFALRDHCAGLNAGRWDYIFSIIKTYRGRGARFVLPDRSEVTMTVPFMRAYTELLVQTCHKRGAYAIGGMSAFIPNRRKPEVTQAAFDKVAADKRREAGDGFDGTWVAHPDLIPVARAEFDAVLGDAPNQLGRTRDEVSVAPADLLDVRIGRPVTAAGVRGNVSVTIRYIEAWLRGLGAVAIDDLMEDAATAEISRSQIWQWIHQDHATAEGTPITRDYVESLVRDVLAEVPRSTADRFDDAAAVFQEVALREEFPAFLTLPAYARYLD</sequence>
<keyword evidence="4 7" id="KW-0816">Tricarboxylic acid cycle</keyword>
<comment type="pathway">
    <text evidence="7">Carbohydrate metabolism; glyoxylate cycle; (S)-malate from isocitrate: step 2/2.</text>
</comment>
<evidence type="ECO:0000256" key="2">
    <source>
        <dbReference type="ARBA" id="ARBA00012636"/>
    </source>
</evidence>
<name>A0ABU3T902_9MICO</name>
<keyword evidence="3 7" id="KW-0329">Glyoxylate bypass</keyword>
<organism evidence="12 13">
    <name type="scientific">Microbacterium galbum</name>
    <dbReference type="NCBI Taxonomy" id="3075994"/>
    <lineage>
        <taxon>Bacteria</taxon>
        <taxon>Bacillati</taxon>
        <taxon>Actinomycetota</taxon>
        <taxon>Actinomycetes</taxon>
        <taxon>Micrococcales</taxon>
        <taxon>Microbacteriaceae</taxon>
        <taxon>Microbacterium</taxon>
    </lineage>
</organism>
<dbReference type="InterPro" id="IPR048355">
    <property type="entry name" value="MS_C"/>
</dbReference>
<dbReference type="InterPro" id="IPR006252">
    <property type="entry name" value="Malate_synthA"/>
</dbReference>
<dbReference type="InterPro" id="IPR019830">
    <property type="entry name" value="Malate_synthase_CS"/>
</dbReference>
<evidence type="ECO:0000259" key="10">
    <source>
        <dbReference type="Pfam" id="PF20656"/>
    </source>
</evidence>
<reference evidence="12 13" key="1">
    <citation type="submission" date="2023-09" db="EMBL/GenBank/DDBJ databases">
        <title>Microbacterium fusihabitans sp. nov., Microbacterium phycihabitans sp. nov., and Microbacterium cervinum sp. nov., isolated from dried seaweeds of beach.</title>
        <authorList>
            <person name="Lee S.D."/>
        </authorList>
    </citation>
    <scope>NUCLEOTIDE SEQUENCE [LARGE SCALE GENOMIC DNA]</scope>
    <source>
        <strain evidence="12 13">KSW4-17</strain>
    </source>
</reference>
<feature type="domain" description="Malate synthase TIM barrel" evidence="9">
    <location>
        <begin position="194"/>
        <end position="445"/>
    </location>
</feature>
<dbReference type="InterPro" id="IPR011076">
    <property type="entry name" value="Malate_synth_sf"/>
</dbReference>
<keyword evidence="13" id="KW-1185">Reference proteome</keyword>
<dbReference type="EMBL" id="JAWDIS010000002">
    <property type="protein sequence ID" value="MDU0367843.1"/>
    <property type="molecule type" value="Genomic_DNA"/>
</dbReference>
<dbReference type="InterPro" id="IPR048356">
    <property type="entry name" value="MS_N"/>
</dbReference>
<dbReference type="PROSITE" id="PS00510">
    <property type="entry name" value="MALATE_SYNTHASE"/>
    <property type="match status" value="1"/>
</dbReference>